<dbReference type="AlphaFoldDB" id="A0AAI9CWZ1"/>
<feature type="transmembrane region" description="Helical" evidence="1">
    <location>
        <begin position="151"/>
        <end position="173"/>
    </location>
</feature>
<dbReference type="Proteomes" id="UP001253463">
    <property type="component" value="Unassembled WGS sequence"/>
</dbReference>
<accession>A0AAI9CWZ1</accession>
<organism evidence="2 3">
    <name type="scientific">Vibrio navarrensis</name>
    <dbReference type="NCBI Taxonomy" id="29495"/>
    <lineage>
        <taxon>Bacteria</taxon>
        <taxon>Pseudomonadati</taxon>
        <taxon>Pseudomonadota</taxon>
        <taxon>Gammaproteobacteria</taxon>
        <taxon>Vibrionales</taxon>
        <taxon>Vibrionaceae</taxon>
        <taxon>Vibrio</taxon>
    </lineage>
</organism>
<feature type="transmembrane region" description="Helical" evidence="1">
    <location>
        <begin position="82"/>
        <end position="102"/>
    </location>
</feature>
<reference evidence="2" key="1">
    <citation type="submission" date="2023-10" db="EMBL/GenBank/DDBJ databases">
        <authorList>
            <consortium name="PulseNet: The National Subtyping Network for Foodborne Disease Surveillance"/>
        </authorList>
    </citation>
    <scope>NUCLEOTIDE SEQUENCE</scope>
    <source>
        <strain evidence="2">PNUSAV004886</strain>
    </source>
</reference>
<gene>
    <name evidence="2" type="ORF">RZY48_003350</name>
</gene>
<evidence type="ECO:0000313" key="2">
    <source>
        <dbReference type="EMBL" id="ELN6933900.1"/>
    </source>
</evidence>
<keyword evidence="1" id="KW-0812">Transmembrane</keyword>
<feature type="transmembrane region" description="Helical" evidence="1">
    <location>
        <begin position="185"/>
        <end position="213"/>
    </location>
</feature>
<dbReference type="EMBL" id="ABNSCA010000011">
    <property type="protein sequence ID" value="ELN6933900.1"/>
    <property type="molecule type" value="Genomic_DNA"/>
</dbReference>
<protein>
    <recommendedName>
        <fullName evidence="4">Ligase</fullName>
    </recommendedName>
</protein>
<feature type="transmembrane region" description="Helical" evidence="1">
    <location>
        <begin position="225"/>
        <end position="243"/>
    </location>
</feature>
<proteinExistence type="predicted"/>
<feature type="transmembrane region" description="Helical" evidence="1">
    <location>
        <begin position="354"/>
        <end position="387"/>
    </location>
</feature>
<evidence type="ECO:0008006" key="4">
    <source>
        <dbReference type="Google" id="ProtNLM"/>
    </source>
</evidence>
<keyword evidence="1" id="KW-1133">Transmembrane helix</keyword>
<feature type="transmembrane region" description="Helical" evidence="1">
    <location>
        <begin position="321"/>
        <end position="342"/>
    </location>
</feature>
<feature type="transmembrane region" description="Helical" evidence="1">
    <location>
        <begin position="108"/>
        <end position="130"/>
    </location>
</feature>
<evidence type="ECO:0000313" key="3">
    <source>
        <dbReference type="Proteomes" id="UP001253463"/>
    </source>
</evidence>
<comment type="caution">
    <text evidence="2">The sequence shown here is derived from an EMBL/GenBank/DDBJ whole genome shotgun (WGS) entry which is preliminary data.</text>
</comment>
<evidence type="ECO:0000256" key="1">
    <source>
        <dbReference type="SAM" id="Phobius"/>
    </source>
</evidence>
<feature type="transmembrane region" description="Helical" evidence="1">
    <location>
        <begin position="48"/>
        <end position="70"/>
    </location>
</feature>
<keyword evidence="1" id="KW-0472">Membrane</keyword>
<name>A0AAI9CWZ1_9VIBR</name>
<sequence length="401" mass="46097">MIKYLSLFLLFFLAVLPRYGAIDIVLLLSCILVMASLFKNGKLKNNKFWLINILSCSLIFIPTFVSFIYFGDYFGLVRLLKLLLLFMLVPLSLQIIGSKLFFSWFPFFLLLAVLILYVEYLDIGGGRALINSVHNKLFYARDVSFRAKGLFAGYSAAGVTCGFISLFSLFYTIKGRVNPFLGYGLFFLALLATFFTGRTGIAISLLGTLVILLRYIKALLSFNRAIYFLSVVFSFFLVSIFIYRELDWEVVNITIIRTFEIFYNYSETNNFSSESTTQLAKTISIPHDTFEIIFGNGLEPWSAYAISIGAHQTDSGLVQILFMYGVLSFFLYYFSVFHGFLIMYFRKCDYDRMYFFLAITLGIISEVKGHYIFSTLIFVLIFTPLIYLNEKDNRHENISEV</sequence>